<reference evidence="2 3" key="1">
    <citation type="submission" date="2017-03" db="EMBL/GenBank/DDBJ databases">
        <authorList>
            <person name="Afonso C.L."/>
            <person name="Miller P.J."/>
            <person name="Scott M.A."/>
            <person name="Spackman E."/>
            <person name="Goraichik I."/>
            <person name="Dimitrov K.M."/>
            <person name="Suarez D.L."/>
            <person name="Swayne D.E."/>
        </authorList>
    </citation>
    <scope>NUCLEOTIDE SEQUENCE [LARGE SCALE GENOMIC DNA]</scope>
    <source>
        <strain evidence="2 3">CECT 8287</strain>
    </source>
</reference>
<organism evidence="2 3">
    <name type="scientific">Roseovarius litorisediminis</name>
    <dbReference type="NCBI Taxonomy" id="1312363"/>
    <lineage>
        <taxon>Bacteria</taxon>
        <taxon>Pseudomonadati</taxon>
        <taxon>Pseudomonadota</taxon>
        <taxon>Alphaproteobacteria</taxon>
        <taxon>Rhodobacterales</taxon>
        <taxon>Roseobacteraceae</taxon>
        <taxon>Roseovarius</taxon>
    </lineage>
</organism>
<dbReference type="CDD" id="cd00143">
    <property type="entry name" value="PP2Cc"/>
    <property type="match status" value="1"/>
</dbReference>
<dbReference type="PROSITE" id="PS51746">
    <property type="entry name" value="PPM_2"/>
    <property type="match status" value="1"/>
</dbReference>
<dbReference type="Proteomes" id="UP000193827">
    <property type="component" value="Unassembled WGS sequence"/>
</dbReference>
<dbReference type="InterPro" id="IPR001932">
    <property type="entry name" value="PPM-type_phosphatase-like_dom"/>
</dbReference>
<keyword evidence="2" id="KW-0378">Hydrolase</keyword>
<proteinExistence type="predicted"/>
<evidence type="ECO:0000313" key="3">
    <source>
        <dbReference type="Proteomes" id="UP000193827"/>
    </source>
</evidence>
<dbReference type="Gene3D" id="3.60.40.10">
    <property type="entry name" value="PPM-type phosphatase domain"/>
    <property type="match status" value="1"/>
</dbReference>
<evidence type="ECO:0000259" key="1">
    <source>
        <dbReference type="PROSITE" id="PS51746"/>
    </source>
</evidence>
<dbReference type="SMART" id="SM00331">
    <property type="entry name" value="PP2C_SIG"/>
    <property type="match status" value="1"/>
</dbReference>
<dbReference type="InterPro" id="IPR036457">
    <property type="entry name" value="PPM-type-like_dom_sf"/>
</dbReference>
<accession>A0A1Y5T1D9</accession>
<feature type="domain" description="PPM-type phosphatase" evidence="1">
    <location>
        <begin position="9"/>
        <end position="260"/>
    </location>
</feature>
<dbReference type="Pfam" id="PF13672">
    <property type="entry name" value="PP2C_2"/>
    <property type="match status" value="1"/>
</dbReference>
<dbReference type="OrthoDB" id="9801841at2"/>
<dbReference type="EMBL" id="FWFL01000007">
    <property type="protein sequence ID" value="SLN53715.1"/>
    <property type="molecule type" value="Genomic_DNA"/>
</dbReference>
<dbReference type="AlphaFoldDB" id="A0A1Y5T1D9"/>
<name>A0A1Y5T1D9_9RHOB</name>
<protein>
    <submittedName>
        <fullName evidence="2">PP2C-family Ser/Thr phosphatase</fullName>
        <ecNumber evidence="2">3.1.3.16</ecNumber>
    </submittedName>
</protein>
<dbReference type="GO" id="GO:0004722">
    <property type="term" value="F:protein serine/threonine phosphatase activity"/>
    <property type="evidence" value="ECO:0007669"/>
    <property type="project" value="UniProtKB-EC"/>
</dbReference>
<dbReference type="SMART" id="SM00332">
    <property type="entry name" value="PP2Cc"/>
    <property type="match status" value="1"/>
</dbReference>
<dbReference type="EC" id="3.1.3.16" evidence="2"/>
<keyword evidence="3" id="KW-1185">Reference proteome</keyword>
<dbReference type="SUPFAM" id="SSF81606">
    <property type="entry name" value="PP2C-like"/>
    <property type="match status" value="1"/>
</dbReference>
<gene>
    <name evidence="2" type="primary">pstP</name>
    <name evidence="2" type="ORF">PEL8287_02854</name>
</gene>
<evidence type="ECO:0000313" key="2">
    <source>
        <dbReference type="EMBL" id="SLN53715.1"/>
    </source>
</evidence>
<sequence length="315" mass="34373">MPPTVDLVYDAAWALSPGRREQQEDSVVADFPVGSGLGFAVLADGMGGHAAGDVASKIVVTEVFSELKMLSNDPEMLEENIQVALRQAVLGANFCVEQFAKQNPEASGMGATLVAPVLFDDRLYWISVGDSPLFLFRDGHLSQINENHSWAAKIDLMCSQGLIDRDEAARHPDRQCLTSALAGHEIPHMDCSETPLFLKCGDIVIAASDGLQFLADAQIEQILKDHSDRPSAEISAVLLRNLKDLDHPEQDNVSMCIIKMNQLGDTASIAAKPSSEPVAERRQEDEQRVKSLTVLVRKSKPSECTTYCVSQKERA</sequence>